<keyword evidence="8" id="KW-0808">Transferase</keyword>
<dbReference type="AlphaFoldDB" id="A0A2P6SEG0"/>
<keyword evidence="4" id="KW-0677">Repeat</keyword>
<dbReference type="Proteomes" id="UP000238479">
    <property type="component" value="Chromosome 1"/>
</dbReference>
<keyword evidence="5 7" id="KW-1133">Transmembrane helix</keyword>
<keyword evidence="8" id="KW-0418">Kinase</keyword>
<protein>
    <submittedName>
        <fullName evidence="8">Putative non-specific serine/threonine protein kinase</fullName>
        <ecNumber evidence="8">2.7.11.1</ecNumber>
    </submittedName>
</protein>
<organism evidence="8 9">
    <name type="scientific">Rosa chinensis</name>
    <name type="common">China rose</name>
    <dbReference type="NCBI Taxonomy" id="74649"/>
    <lineage>
        <taxon>Eukaryota</taxon>
        <taxon>Viridiplantae</taxon>
        <taxon>Streptophyta</taxon>
        <taxon>Embryophyta</taxon>
        <taxon>Tracheophyta</taxon>
        <taxon>Spermatophyta</taxon>
        <taxon>Magnoliopsida</taxon>
        <taxon>eudicotyledons</taxon>
        <taxon>Gunneridae</taxon>
        <taxon>Pentapetalae</taxon>
        <taxon>rosids</taxon>
        <taxon>fabids</taxon>
        <taxon>Rosales</taxon>
        <taxon>Rosaceae</taxon>
        <taxon>Rosoideae</taxon>
        <taxon>Rosoideae incertae sedis</taxon>
        <taxon>Rosa</taxon>
    </lineage>
</organism>
<dbReference type="Gramene" id="PRQ57067">
    <property type="protein sequence ID" value="PRQ57067"/>
    <property type="gene ID" value="RchiOBHm_Chr1g0344201"/>
</dbReference>
<keyword evidence="2" id="KW-0433">Leucine-rich repeat</keyword>
<dbReference type="GO" id="GO:0004674">
    <property type="term" value="F:protein serine/threonine kinase activity"/>
    <property type="evidence" value="ECO:0007669"/>
    <property type="project" value="UniProtKB-KW"/>
</dbReference>
<dbReference type="OMA" id="WMISLIC"/>
<dbReference type="InterPro" id="IPR032675">
    <property type="entry name" value="LRR_dom_sf"/>
</dbReference>
<keyword evidence="3 7" id="KW-0812">Transmembrane</keyword>
<gene>
    <name evidence="8" type="ORF">RchiOBHm_Chr1g0344201</name>
</gene>
<keyword evidence="6 7" id="KW-0472">Membrane</keyword>
<name>A0A2P6SEG0_ROSCH</name>
<feature type="transmembrane region" description="Helical" evidence="7">
    <location>
        <begin position="58"/>
        <end position="80"/>
    </location>
</feature>
<comment type="subcellular location">
    <subcellularLocation>
        <location evidence="1">Membrane</location>
    </subcellularLocation>
</comment>
<dbReference type="GO" id="GO:0016020">
    <property type="term" value="C:membrane"/>
    <property type="evidence" value="ECO:0007669"/>
    <property type="project" value="UniProtKB-SubCell"/>
</dbReference>
<keyword evidence="9" id="KW-1185">Reference proteome</keyword>
<dbReference type="PANTHER" id="PTHR27008:SF577">
    <property type="entry name" value="PROTEIN KINASE DOMAIN-CONTAINING PROTEIN"/>
    <property type="match status" value="1"/>
</dbReference>
<evidence type="ECO:0000313" key="9">
    <source>
        <dbReference type="Proteomes" id="UP000238479"/>
    </source>
</evidence>
<sequence length="113" mass="13081">MSYNNLEGMVPTKGIFKNATATSVEGNSKLCDGIPEFQLLRCKFPHPRRGALTKTLKWMISLICGILGVTLAVSILYNFVLQRENKEIWDYEYFCISQERGYKPYMYNYCPHI</sequence>
<evidence type="ECO:0000256" key="5">
    <source>
        <dbReference type="ARBA" id="ARBA00022989"/>
    </source>
</evidence>
<comment type="caution">
    <text evidence="8">The sequence shown here is derived from an EMBL/GenBank/DDBJ whole genome shotgun (WGS) entry which is preliminary data.</text>
</comment>
<evidence type="ECO:0000256" key="2">
    <source>
        <dbReference type="ARBA" id="ARBA00022614"/>
    </source>
</evidence>
<dbReference type="InterPro" id="IPR051809">
    <property type="entry name" value="Plant_receptor-like_S/T_kinase"/>
</dbReference>
<dbReference type="EC" id="2.7.11.1" evidence="8"/>
<reference evidence="8 9" key="1">
    <citation type="journal article" date="2018" name="Nat. Genet.">
        <title>The Rosa genome provides new insights in the design of modern roses.</title>
        <authorList>
            <person name="Bendahmane M."/>
        </authorList>
    </citation>
    <scope>NUCLEOTIDE SEQUENCE [LARGE SCALE GENOMIC DNA]</scope>
    <source>
        <strain evidence="9">cv. Old Blush</strain>
    </source>
</reference>
<dbReference type="STRING" id="74649.A0A2P6SEG0"/>
<keyword evidence="8" id="KW-0723">Serine/threonine-protein kinase</keyword>
<dbReference type="Gene3D" id="3.80.10.10">
    <property type="entry name" value="Ribonuclease Inhibitor"/>
    <property type="match status" value="1"/>
</dbReference>
<dbReference type="EMBL" id="PDCK01000039">
    <property type="protein sequence ID" value="PRQ57067.1"/>
    <property type="molecule type" value="Genomic_DNA"/>
</dbReference>
<evidence type="ECO:0000256" key="1">
    <source>
        <dbReference type="ARBA" id="ARBA00004370"/>
    </source>
</evidence>
<evidence type="ECO:0000256" key="3">
    <source>
        <dbReference type="ARBA" id="ARBA00022692"/>
    </source>
</evidence>
<evidence type="ECO:0000256" key="4">
    <source>
        <dbReference type="ARBA" id="ARBA00022737"/>
    </source>
</evidence>
<evidence type="ECO:0000256" key="6">
    <source>
        <dbReference type="ARBA" id="ARBA00023136"/>
    </source>
</evidence>
<dbReference type="PANTHER" id="PTHR27008">
    <property type="entry name" value="OS04G0122200 PROTEIN"/>
    <property type="match status" value="1"/>
</dbReference>
<evidence type="ECO:0000256" key="7">
    <source>
        <dbReference type="SAM" id="Phobius"/>
    </source>
</evidence>
<accession>A0A2P6SEG0</accession>
<evidence type="ECO:0000313" key="8">
    <source>
        <dbReference type="EMBL" id="PRQ57067.1"/>
    </source>
</evidence>
<proteinExistence type="predicted"/>